<evidence type="ECO:0000313" key="2">
    <source>
        <dbReference type="Proteomes" id="UP000187203"/>
    </source>
</evidence>
<dbReference type="EMBL" id="AWUE01023733">
    <property type="protein sequence ID" value="OMO52904.1"/>
    <property type="molecule type" value="Genomic_DNA"/>
</dbReference>
<comment type="caution">
    <text evidence="1">The sequence shown here is derived from an EMBL/GenBank/DDBJ whole genome shotgun (WGS) entry which is preliminary data.</text>
</comment>
<reference evidence="2" key="1">
    <citation type="submission" date="2013-09" db="EMBL/GenBank/DDBJ databases">
        <title>Corchorus olitorius genome sequencing.</title>
        <authorList>
            <person name="Alam M."/>
            <person name="Haque M.S."/>
            <person name="Islam M.S."/>
            <person name="Emdad E.M."/>
            <person name="Islam M.M."/>
            <person name="Ahmed B."/>
            <person name="Halim A."/>
            <person name="Hossen Q.M.M."/>
            <person name="Hossain M.Z."/>
            <person name="Ahmed R."/>
            <person name="Khan M.M."/>
            <person name="Islam R."/>
            <person name="Rashid M.M."/>
            <person name="Khan S.A."/>
            <person name="Rahman M.S."/>
            <person name="Alam M."/>
            <person name="Yahiya A.S."/>
            <person name="Khan M.S."/>
            <person name="Azam M.S."/>
            <person name="Haque T."/>
            <person name="Lashkar M.Z.H."/>
            <person name="Akhand A.I."/>
            <person name="Morshed G."/>
            <person name="Roy S."/>
            <person name="Uddin K.S."/>
            <person name="Rabeya T."/>
            <person name="Hossain A.S."/>
            <person name="Chowdhury A."/>
            <person name="Snigdha A.R."/>
            <person name="Mortoza M.S."/>
            <person name="Matin S.A."/>
            <person name="Hoque S.M.E."/>
            <person name="Islam M.K."/>
            <person name="Roy D.K."/>
            <person name="Haider R."/>
            <person name="Moosa M.M."/>
            <person name="Elias S.M."/>
            <person name="Hasan A.M."/>
            <person name="Jahan S."/>
            <person name="Shafiuddin M."/>
            <person name="Mahmood N."/>
            <person name="Shommy N.S."/>
        </authorList>
    </citation>
    <scope>NUCLEOTIDE SEQUENCE [LARGE SCALE GENOMIC DNA]</scope>
    <source>
        <strain evidence="2">cv. O-4</strain>
    </source>
</reference>
<protein>
    <submittedName>
        <fullName evidence="1">Uncharacterized protein</fullName>
    </submittedName>
</protein>
<dbReference type="Proteomes" id="UP000187203">
    <property type="component" value="Unassembled WGS sequence"/>
</dbReference>
<accession>A0A1R3G498</accession>
<name>A0A1R3G498_9ROSI</name>
<evidence type="ECO:0000313" key="1">
    <source>
        <dbReference type="EMBL" id="OMO52904.1"/>
    </source>
</evidence>
<organism evidence="1 2">
    <name type="scientific">Corchorus olitorius</name>
    <dbReference type="NCBI Taxonomy" id="93759"/>
    <lineage>
        <taxon>Eukaryota</taxon>
        <taxon>Viridiplantae</taxon>
        <taxon>Streptophyta</taxon>
        <taxon>Embryophyta</taxon>
        <taxon>Tracheophyta</taxon>
        <taxon>Spermatophyta</taxon>
        <taxon>Magnoliopsida</taxon>
        <taxon>eudicotyledons</taxon>
        <taxon>Gunneridae</taxon>
        <taxon>Pentapetalae</taxon>
        <taxon>rosids</taxon>
        <taxon>malvids</taxon>
        <taxon>Malvales</taxon>
        <taxon>Malvaceae</taxon>
        <taxon>Grewioideae</taxon>
        <taxon>Apeibeae</taxon>
        <taxon>Corchorus</taxon>
    </lineage>
</organism>
<sequence>MNRDELMMKQVSRGQSIFAGWHRAYPFVSYKWNSSLGLLTWPTKVVSPVKQNADMACTDRLGVLSMPLMGSHVKNVVVEMMTLPKDEFNDVYVCDCDMVFSV</sequence>
<gene>
    <name evidence="1" type="ORF">COLO4_36917</name>
</gene>
<proteinExistence type="predicted"/>
<keyword evidence="2" id="KW-1185">Reference proteome</keyword>
<dbReference type="AlphaFoldDB" id="A0A1R3G498"/>